<dbReference type="AlphaFoldDB" id="A0A919L531"/>
<protein>
    <submittedName>
        <fullName evidence="3">A-factor biosynthesis protein AfsA</fullName>
    </submittedName>
</protein>
<evidence type="ECO:0000313" key="3">
    <source>
        <dbReference type="EMBL" id="GHH83784.1"/>
    </source>
</evidence>
<dbReference type="RefSeq" id="WP_190215095.1">
    <property type="nucleotide sequence ID" value="NZ_BNBO01000068.1"/>
</dbReference>
<comment type="caution">
    <text evidence="3">The sequence shown here is derived from an EMBL/GenBank/DDBJ whole genome shotgun (WGS) entry which is preliminary data.</text>
</comment>
<dbReference type="Proteomes" id="UP000617734">
    <property type="component" value="Unassembled WGS sequence"/>
</dbReference>
<accession>A0A919L531</accession>
<dbReference type="Pfam" id="PF03756">
    <property type="entry name" value="AfsA"/>
    <property type="match status" value="1"/>
</dbReference>
<keyword evidence="4" id="KW-1185">Reference proteome</keyword>
<evidence type="ECO:0000259" key="2">
    <source>
        <dbReference type="Pfam" id="PF03756"/>
    </source>
</evidence>
<proteinExistence type="predicted"/>
<evidence type="ECO:0000313" key="4">
    <source>
        <dbReference type="Proteomes" id="UP000617734"/>
    </source>
</evidence>
<reference evidence="3" key="2">
    <citation type="submission" date="2020-09" db="EMBL/GenBank/DDBJ databases">
        <authorList>
            <person name="Sun Q."/>
            <person name="Ohkuma M."/>
        </authorList>
    </citation>
    <scope>NUCLEOTIDE SEQUENCE</scope>
    <source>
        <strain evidence="3">JCM 4646</strain>
    </source>
</reference>
<sequence length="256" mass="28405">MSAQPRTVLLVGDRFAGFAVHEGVLTVSQFTEQLPLYAAAAAAGRTQVLAGQGITAVRWQELREDAARHGLRERLDFRRPESALSPRGEAHKHQSQNTLIAGLRREGEGRFGADLRLHEDNELLLDHQTGQHVQGMVAVEAARQMFLAVSERYYASRHPGRSYYYVIDSMNTSFENFLFPLEATIEFLTLRAEVADPERLSFAADISVHQAGRRAALTSVTYTAFDPALIESKETRRARFAVDHTVSATAQVLLAA</sequence>
<feature type="domain" description="A-factor biosynthesis hotdog" evidence="2">
    <location>
        <begin position="91"/>
        <end position="223"/>
    </location>
</feature>
<organism evidence="3 4">
    <name type="scientific">Kitasatospora indigofera</name>
    <dbReference type="NCBI Taxonomy" id="67307"/>
    <lineage>
        <taxon>Bacteria</taxon>
        <taxon>Bacillati</taxon>
        <taxon>Actinomycetota</taxon>
        <taxon>Actinomycetes</taxon>
        <taxon>Kitasatosporales</taxon>
        <taxon>Streptomycetaceae</taxon>
        <taxon>Kitasatospora</taxon>
    </lineage>
</organism>
<reference evidence="3" key="1">
    <citation type="journal article" date="2014" name="Int. J. Syst. Evol. Microbiol.">
        <title>Complete genome sequence of Corynebacterium casei LMG S-19264T (=DSM 44701T), isolated from a smear-ripened cheese.</title>
        <authorList>
            <consortium name="US DOE Joint Genome Institute (JGI-PGF)"/>
            <person name="Walter F."/>
            <person name="Albersmeier A."/>
            <person name="Kalinowski J."/>
            <person name="Ruckert C."/>
        </authorList>
    </citation>
    <scope>NUCLEOTIDE SEQUENCE</scope>
    <source>
        <strain evidence="3">JCM 4646</strain>
    </source>
</reference>
<gene>
    <name evidence="3" type="ORF">GCM10018781_71710</name>
</gene>
<evidence type="ECO:0000256" key="1">
    <source>
        <dbReference type="SAM" id="MobiDB-lite"/>
    </source>
</evidence>
<dbReference type="InterPro" id="IPR005509">
    <property type="entry name" value="AfsA_hotdog_dom"/>
</dbReference>
<dbReference type="EMBL" id="BNBO01000068">
    <property type="protein sequence ID" value="GHH83784.1"/>
    <property type="molecule type" value="Genomic_DNA"/>
</dbReference>
<dbReference type="GeneID" id="95357422"/>
<feature type="region of interest" description="Disordered" evidence="1">
    <location>
        <begin position="77"/>
        <end position="97"/>
    </location>
</feature>
<name>A0A919L531_9ACTN</name>